<dbReference type="PANTHER" id="PTHR13734">
    <property type="entry name" value="TRNA-NUCLEOTIDYLTRANSFERASE"/>
    <property type="match status" value="1"/>
</dbReference>
<name>A0A146KAR2_9EUKA</name>
<dbReference type="GO" id="GO:0003723">
    <property type="term" value="F:RNA binding"/>
    <property type="evidence" value="ECO:0007669"/>
    <property type="project" value="UniProtKB-KW"/>
</dbReference>
<evidence type="ECO:0000313" key="6">
    <source>
        <dbReference type="EMBL" id="JAP92606.1"/>
    </source>
</evidence>
<dbReference type="GO" id="GO:0052927">
    <property type="term" value="F:CC tRNA cytidylyltransferase activity"/>
    <property type="evidence" value="ECO:0007669"/>
    <property type="project" value="TreeGrafter"/>
</dbReference>
<dbReference type="PANTHER" id="PTHR13734:SF5">
    <property type="entry name" value="CCA TRNA NUCLEOTIDYLTRANSFERASE, MITOCHONDRIAL"/>
    <property type="match status" value="1"/>
</dbReference>
<evidence type="ECO:0000256" key="4">
    <source>
        <dbReference type="RuleBase" id="RU003953"/>
    </source>
</evidence>
<dbReference type="Gene3D" id="3.30.460.10">
    <property type="entry name" value="Beta Polymerase, domain 2"/>
    <property type="match status" value="1"/>
</dbReference>
<sequence>VKFMDFLKMNNVPTHSIGQIMANPDKSKNLQTATTKALGFELDFVGLRKEEYSEGSRIPIITEASAEEDALRRDLRCNALFYNICSSQVEDFTGGIKDIHDKLIQTPLEAVKTFSDDPLRMLRAIRFSLKLDFELSNEVIDALNNSQLVQRLQIVSRGRFQQEVIKCFEV</sequence>
<accession>A0A146KAR2</accession>
<gene>
    <name evidence="6" type="ORF">TPC1_15399</name>
</gene>
<feature type="domain" description="Poly A polymerase head" evidence="5">
    <location>
        <begin position="19"/>
        <end position="104"/>
    </location>
</feature>
<keyword evidence="2 4" id="KW-0808">Transferase</keyword>
<dbReference type="SUPFAM" id="SSF81891">
    <property type="entry name" value="Poly A polymerase C-terminal region-like"/>
    <property type="match status" value="1"/>
</dbReference>
<evidence type="ECO:0000256" key="1">
    <source>
        <dbReference type="ARBA" id="ARBA00007265"/>
    </source>
</evidence>
<feature type="non-terminal residue" evidence="6">
    <location>
        <position position="1"/>
    </location>
</feature>
<evidence type="ECO:0000259" key="5">
    <source>
        <dbReference type="Pfam" id="PF01743"/>
    </source>
</evidence>
<dbReference type="SUPFAM" id="SSF81301">
    <property type="entry name" value="Nucleotidyltransferase"/>
    <property type="match status" value="1"/>
</dbReference>
<organism evidence="6">
    <name type="scientific">Trepomonas sp. PC1</name>
    <dbReference type="NCBI Taxonomy" id="1076344"/>
    <lineage>
        <taxon>Eukaryota</taxon>
        <taxon>Metamonada</taxon>
        <taxon>Diplomonadida</taxon>
        <taxon>Hexamitidae</taxon>
        <taxon>Hexamitinae</taxon>
        <taxon>Trepomonas</taxon>
    </lineage>
</organism>
<dbReference type="GO" id="GO:0001680">
    <property type="term" value="P:tRNA 3'-terminal CCA addition"/>
    <property type="evidence" value="ECO:0007669"/>
    <property type="project" value="UniProtKB-ARBA"/>
</dbReference>
<comment type="similarity">
    <text evidence="1 4">Belongs to the tRNA nucleotidyltransferase/poly(A) polymerase family.</text>
</comment>
<reference evidence="6" key="1">
    <citation type="submission" date="2015-07" db="EMBL/GenBank/DDBJ databases">
        <title>Adaptation to a free-living lifestyle via gene acquisitions in the diplomonad Trepomonas sp. PC1.</title>
        <authorList>
            <person name="Xu F."/>
            <person name="Jerlstrom-Hultqvist J."/>
            <person name="Kolisko M."/>
            <person name="Simpson A.G.B."/>
            <person name="Roger A.J."/>
            <person name="Svard S.G."/>
            <person name="Andersson J.O."/>
        </authorList>
    </citation>
    <scope>NUCLEOTIDE SEQUENCE</scope>
    <source>
        <strain evidence="6">PC1</strain>
    </source>
</reference>
<proteinExistence type="inferred from homology"/>
<dbReference type="GO" id="GO:0052929">
    <property type="term" value="F:ATP:3'-cytidine-cytidine-tRNA adenylyltransferase activity"/>
    <property type="evidence" value="ECO:0007669"/>
    <property type="project" value="TreeGrafter"/>
</dbReference>
<dbReference type="InterPro" id="IPR043519">
    <property type="entry name" value="NT_sf"/>
</dbReference>
<dbReference type="Gene3D" id="1.10.3090.10">
    <property type="entry name" value="cca-adding enzyme, domain 2"/>
    <property type="match status" value="1"/>
</dbReference>
<keyword evidence="3 4" id="KW-0694">RNA-binding</keyword>
<dbReference type="EMBL" id="GDID01004000">
    <property type="protein sequence ID" value="JAP92606.1"/>
    <property type="molecule type" value="Transcribed_RNA"/>
</dbReference>
<dbReference type="InterPro" id="IPR002646">
    <property type="entry name" value="PolA_pol_head_dom"/>
</dbReference>
<dbReference type="AlphaFoldDB" id="A0A146KAR2"/>
<feature type="non-terminal residue" evidence="6">
    <location>
        <position position="170"/>
    </location>
</feature>
<evidence type="ECO:0000256" key="2">
    <source>
        <dbReference type="ARBA" id="ARBA00022679"/>
    </source>
</evidence>
<protein>
    <submittedName>
        <fullName evidence="6">tRNA-nucleotidyltransferase</fullName>
    </submittedName>
</protein>
<dbReference type="Pfam" id="PF01743">
    <property type="entry name" value="PolyA_pol"/>
    <property type="match status" value="1"/>
</dbReference>
<evidence type="ECO:0000256" key="3">
    <source>
        <dbReference type="ARBA" id="ARBA00022884"/>
    </source>
</evidence>